<comment type="similarity">
    <text evidence="1">Belongs to the LysR transcriptional regulatory family.</text>
</comment>
<evidence type="ECO:0000259" key="5">
    <source>
        <dbReference type="PROSITE" id="PS50931"/>
    </source>
</evidence>
<evidence type="ECO:0000256" key="3">
    <source>
        <dbReference type="ARBA" id="ARBA00023125"/>
    </source>
</evidence>
<organism evidence="6 7">
    <name type="scientific">Marinospirillum alkalitolerans</name>
    <dbReference type="NCBI Taxonomy" id="3123374"/>
    <lineage>
        <taxon>Bacteria</taxon>
        <taxon>Pseudomonadati</taxon>
        <taxon>Pseudomonadota</taxon>
        <taxon>Gammaproteobacteria</taxon>
        <taxon>Oceanospirillales</taxon>
        <taxon>Oceanospirillaceae</taxon>
        <taxon>Marinospirillum</taxon>
    </lineage>
</organism>
<dbReference type="EMBL" id="JBANFI010000003">
    <property type="protein sequence ID" value="MFK7160394.1"/>
    <property type="molecule type" value="Genomic_DNA"/>
</dbReference>
<evidence type="ECO:0000313" key="7">
    <source>
        <dbReference type="Proteomes" id="UP001621714"/>
    </source>
</evidence>
<evidence type="ECO:0000256" key="1">
    <source>
        <dbReference type="ARBA" id="ARBA00009437"/>
    </source>
</evidence>
<dbReference type="RefSeq" id="WP_405338026.1">
    <property type="nucleotide sequence ID" value="NZ_JBANFI010000003.1"/>
</dbReference>
<evidence type="ECO:0000313" key="6">
    <source>
        <dbReference type="EMBL" id="MFK7160394.1"/>
    </source>
</evidence>
<keyword evidence="2" id="KW-0805">Transcription regulation</keyword>
<name>A0ABW8PVS9_9GAMM</name>
<dbReference type="InterPro" id="IPR005119">
    <property type="entry name" value="LysR_subst-bd"/>
</dbReference>
<sequence length="308" mass="34481">MNSPLTLEALRTLDAIVRRGSFAAAAQELHRVPSAVSYTIQKLEQDLDVQIFDRSRRQAQLTNVGQLLLDQGRHIIRAADELTLLAREAATGWEAELRICIDTLLDPHSLYPLIGKLQQRQPHTEIRLSEEVLAGSWDALHARRCDLVIGADGPAPHAQIKTHHLGSVEFVFAVNPEHPLTRCAHPITPADLRSFARIVVGDTTRHLPARSTGLLDGQSQILVPSLAHKIELQRQGLGVGYLPRHRIREELAREDLVILPIDETRPVVPIYLAWQGEARGQGLRWMIEQVKQAEWDPEYGLLLIETPA</sequence>
<dbReference type="SUPFAM" id="SSF46785">
    <property type="entry name" value="Winged helix' DNA-binding domain"/>
    <property type="match status" value="1"/>
</dbReference>
<dbReference type="PANTHER" id="PTHR30126">
    <property type="entry name" value="HTH-TYPE TRANSCRIPTIONAL REGULATOR"/>
    <property type="match status" value="1"/>
</dbReference>
<protein>
    <submittedName>
        <fullName evidence="6">LysR family transcriptional regulator</fullName>
    </submittedName>
</protein>
<dbReference type="InterPro" id="IPR036390">
    <property type="entry name" value="WH_DNA-bd_sf"/>
</dbReference>
<dbReference type="InterPro" id="IPR000847">
    <property type="entry name" value="LysR_HTH_N"/>
</dbReference>
<keyword evidence="7" id="KW-1185">Reference proteome</keyword>
<dbReference type="Proteomes" id="UP001621714">
    <property type="component" value="Unassembled WGS sequence"/>
</dbReference>
<proteinExistence type="inferred from homology"/>
<evidence type="ECO:0000256" key="4">
    <source>
        <dbReference type="ARBA" id="ARBA00023163"/>
    </source>
</evidence>
<dbReference type="Gene3D" id="1.10.10.10">
    <property type="entry name" value="Winged helix-like DNA-binding domain superfamily/Winged helix DNA-binding domain"/>
    <property type="match status" value="1"/>
</dbReference>
<feature type="domain" description="HTH lysR-type" evidence="5">
    <location>
        <begin position="5"/>
        <end position="62"/>
    </location>
</feature>
<dbReference type="Pfam" id="PF03466">
    <property type="entry name" value="LysR_substrate"/>
    <property type="match status" value="1"/>
</dbReference>
<dbReference type="InterPro" id="IPR036388">
    <property type="entry name" value="WH-like_DNA-bd_sf"/>
</dbReference>
<comment type="caution">
    <text evidence="6">The sequence shown here is derived from an EMBL/GenBank/DDBJ whole genome shotgun (WGS) entry which is preliminary data.</text>
</comment>
<dbReference type="Gene3D" id="3.40.190.290">
    <property type="match status" value="1"/>
</dbReference>
<evidence type="ECO:0000256" key="2">
    <source>
        <dbReference type="ARBA" id="ARBA00023015"/>
    </source>
</evidence>
<dbReference type="PROSITE" id="PS50931">
    <property type="entry name" value="HTH_LYSR"/>
    <property type="match status" value="1"/>
</dbReference>
<dbReference type="SUPFAM" id="SSF53850">
    <property type="entry name" value="Periplasmic binding protein-like II"/>
    <property type="match status" value="1"/>
</dbReference>
<dbReference type="PANTHER" id="PTHR30126:SF4">
    <property type="entry name" value="LYSR FAMILY TRANSCRIPTIONAL REGULATOR"/>
    <property type="match status" value="1"/>
</dbReference>
<reference evidence="6 7" key="1">
    <citation type="submission" date="2024-02" db="EMBL/GenBank/DDBJ databases">
        <title>Marinospirillum sp. MEB 164 isolated from Lonar lake sediment.</title>
        <authorList>
            <person name="Joshi A."/>
            <person name="Thite S."/>
        </authorList>
    </citation>
    <scope>NUCLEOTIDE SEQUENCE [LARGE SCALE GENOMIC DNA]</scope>
    <source>
        <strain evidence="6 7">MEB164</strain>
    </source>
</reference>
<accession>A0ABW8PVS9</accession>
<gene>
    <name evidence="6" type="ORF">V6U78_05010</name>
</gene>
<dbReference type="Pfam" id="PF00126">
    <property type="entry name" value="HTH_1"/>
    <property type="match status" value="1"/>
</dbReference>
<keyword evidence="3" id="KW-0238">DNA-binding</keyword>
<keyword evidence="4" id="KW-0804">Transcription</keyword>